<reference evidence="1" key="1">
    <citation type="submission" date="2018-05" db="EMBL/GenBank/DDBJ databases">
        <authorList>
            <person name="Lanie J.A."/>
            <person name="Ng W.-L."/>
            <person name="Kazmierczak K.M."/>
            <person name="Andrzejewski T.M."/>
            <person name="Davidsen T.M."/>
            <person name="Wayne K.J."/>
            <person name="Tettelin H."/>
            <person name="Glass J.I."/>
            <person name="Rusch D."/>
            <person name="Podicherti R."/>
            <person name="Tsui H.-C.T."/>
            <person name="Winkler M.E."/>
        </authorList>
    </citation>
    <scope>NUCLEOTIDE SEQUENCE</scope>
</reference>
<organism evidence="1">
    <name type="scientific">marine metagenome</name>
    <dbReference type="NCBI Taxonomy" id="408172"/>
    <lineage>
        <taxon>unclassified sequences</taxon>
        <taxon>metagenomes</taxon>
        <taxon>ecological metagenomes</taxon>
    </lineage>
</organism>
<dbReference type="PANTHER" id="PTHR30327">
    <property type="entry name" value="UNCHARACTERIZED PROTEIN YQGE"/>
    <property type="match status" value="1"/>
</dbReference>
<dbReference type="EMBL" id="UINC01036781">
    <property type="protein sequence ID" value="SVB31273.1"/>
    <property type="molecule type" value="Genomic_DNA"/>
</dbReference>
<dbReference type="NCBIfam" id="NF001266">
    <property type="entry name" value="PRK00228.1-1"/>
    <property type="match status" value="1"/>
</dbReference>
<evidence type="ECO:0000313" key="1">
    <source>
        <dbReference type="EMBL" id="SVB31273.1"/>
    </source>
</evidence>
<dbReference type="Gene3D" id="3.40.1740.10">
    <property type="entry name" value="VC0467-like"/>
    <property type="match status" value="1"/>
</dbReference>
<gene>
    <name evidence="1" type="ORF">METZ01_LOCUS184127</name>
</gene>
<dbReference type="GO" id="GO:0005829">
    <property type="term" value="C:cytosol"/>
    <property type="evidence" value="ECO:0007669"/>
    <property type="project" value="TreeGrafter"/>
</dbReference>
<dbReference type="HAMAP" id="MF_00758">
    <property type="entry name" value="UPF0301"/>
    <property type="match status" value="1"/>
</dbReference>
<dbReference type="InterPro" id="IPR003774">
    <property type="entry name" value="AlgH-like"/>
</dbReference>
<proteinExistence type="inferred from homology"/>
<dbReference type="PANTHER" id="PTHR30327:SF1">
    <property type="entry name" value="UPF0301 PROTEIN YQGE"/>
    <property type="match status" value="1"/>
</dbReference>
<dbReference type="NCBIfam" id="NF001268">
    <property type="entry name" value="PRK00228.1-4"/>
    <property type="match status" value="1"/>
</dbReference>
<dbReference type="Pfam" id="PF02622">
    <property type="entry name" value="DUF179"/>
    <property type="match status" value="1"/>
</dbReference>
<sequence length="201" mass="21699">MADDEISGEEQNHSDGDDGYLTGQFLIAMPTMGDPRFERTVIYMCAHSADGAMGLVVNRVASEIDFSELLNQLEIETDGIKNSIPVLTGGPVETGRGFVLHSMDYSQDSTLKVTDEVGLTATVDILRAIAEGEGPEKSLLTLGYAGWSSGQLDNEIQANGWLNVSSDTSILFDEDLNRKWDRAVRKVGVDPSFLSAEAGHA</sequence>
<dbReference type="SUPFAM" id="SSF143456">
    <property type="entry name" value="VC0467-like"/>
    <property type="match status" value="1"/>
</dbReference>
<accession>A0A382D109</accession>
<protein>
    <submittedName>
        <fullName evidence="1">Uncharacterized protein</fullName>
    </submittedName>
</protein>
<dbReference type="AlphaFoldDB" id="A0A382D109"/>
<name>A0A382D109_9ZZZZ</name>